<dbReference type="Proteomes" id="UP000658320">
    <property type="component" value="Unassembled WGS sequence"/>
</dbReference>
<evidence type="ECO:0000313" key="2">
    <source>
        <dbReference type="EMBL" id="GGR62418.1"/>
    </source>
</evidence>
<evidence type="ECO:0008006" key="4">
    <source>
        <dbReference type="Google" id="ProtNLM"/>
    </source>
</evidence>
<feature type="region of interest" description="Disordered" evidence="1">
    <location>
        <begin position="74"/>
        <end position="100"/>
    </location>
</feature>
<accession>A0A918L0L1</accession>
<evidence type="ECO:0000313" key="3">
    <source>
        <dbReference type="Proteomes" id="UP000658320"/>
    </source>
</evidence>
<name>A0A918L0L1_9ACTN</name>
<reference evidence="2" key="2">
    <citation type="submission" date="2020-09" db="EMBL/GenBank/DDBJ databases">
        <authorList>
            <person name="Sun Q."/>
            <person name="Ohkuma M."/>
        </authorList>
    </citation>
    <scope>NUCLEOTIDE SEQUENCE</scope>
    <source>
        <strain evidence="2">JCM 4346</strain>
    </source>
</reference>
<organism evidence="2 3">
    <name type="scientific">Streptomyces aurantiogriseus</name>
    <dbReference type="NCBI Taxonomy" id="66870"/>
    <lineage>
        <taxon>Bacteria</taxon>
        <taxon>Bacillati</taxon>
        <taxon>Actinomycetota</taxon>
        <taxon>Actinomycetes</taxon>
        <taxon>Kitasatosporales</taxon>
        <taxon>Streptomycetaceae</taxon>
        <taxon>Streptomyces</taxon>
    </lineage>
</organism>
<sequence>MDDAVRVVEAPDRFLREMRLARGRAATTKAYAEGVSLYLRWCDRTGRDWRTAARDKTVRRRFPNTPTKDLALLPTQMRNPHGCAPSRPTSPPAVTTAFHS</sequence>
<dbReference type="EMBL" id="BMSX01000043">
    <property type="protein sequence ID" value="GGR62418.1"/>
    <property type="molecule type" value="Genomic_DNA"/>
</dbReference>
<reference evidence="2" key="1">
    <citation type="journal article" date="2014" name="Int. J. Syst. Evol. Microbiol.">
        <title>Complete genome sequence of Corynebacterium casei LMG S-19264T (=DSM 44701T), isolated from a smear-ripened cheese.</title>
        <authorList>
            <consortium name="US DOE Joint Genome Institute (JGI-PGF)"/>
            <person name="Walter F."/>
            <person name="Albersmeier A."/>
            <person name="Kalinowski J."/>
            <person name="Ruckert C."/>
        </authorList>
    </citation>
    <scope>NUCLEOTIDE SEQUENCE</scope>
    <source>
        <strain evidence="2">JCM 4346</strain>
    </source>
</reference>
<gene>
    <name evidence="2" type="ORF">GCM10010251_94000</name>
</gene>
<dbReference type="AlphaFoldDB" id="A0A918L0L1"/>
<evidence type="ECO:0000256" key="1">
    <source>
        <dbReference type="SAM" id="MobiDB-lite"/>
    </source>
</evidence>
<protein>
    <recommendedName>
        <fullName evidence="4">Core-binding (CB) domain-containing protein</fullName>
    </recommendedName>
</protein>
<proteinExistence type="predicted"/>
<keyword evidence="3" id="KW-1185">Reference proteome</keyword>
<comment type="caution">
    <text evidence="2">The sequence shown here is derived from an EMBL/GenBank/DDBJ whole genome shotgun (WGS) entry which is preliminary data.</text>
</comment>